<gene>
    <name evidence="1" type="ordered locus">Maqu_1300</name>
</gene>
<accession>A1U070</accession>
<dbReference type="HOGENOM" id="CLU_643730_0_0_6"/>
<dbReference type="EMBL" id="CP000514">
    <property type="protein sequence ID" value="ABM18389.1"/>
    <property type="molecule type" value="Genomic_DNA"/>
</dbReference>
<dbReference type="Proteomes" id="UP000000998">
    <property type="component" value="Chromosome"/>
</dbReference>
<dbReference type="AlphaFoldDB" id="A1U070"/>
<evidence type="ECO:0000313" key="1">
    <source>
        <dbReference type="EMBL" id="ABM18389.1"/>
    </source>
</evidence>
<organism evidence="1 2">
    <name type="scientific">Marinobacter nauticus (strain ATCC 700491 / DSM 11845 / VT8)</name>
    <name type="common">Marinobacter aquaeolei</name>
    <dbReference type="NCBI Taxonomy" id="351348"/>
    <lineage>
        <taxon>Bacteria</taxon>
        <taxon>Pseudomonadati</taxon>
        <taxon>Pseudomonadota</taxon>
        <taxon>Gammaproteobacteria</taxon>
        <taxon>Pseudomonadales</taxon>
        <taxon>Marinobacteraceae</taxon>
        <taxon>Marinobacter</taxon>
    </lineage>
</organism>
<sequence>MKKRSLKIPFGSLDGRLVAPENVARGRNCDCRCPNCDWPLRANQGEQTRPYFSHDRGPECIGGFETAVHKMAKQIILDHLAVVLPPHFVEITVPVTSEDDVLTDNVLYPARLVQLVSAVSEKQAEEPGRWIPDITATLKNNAKLYIEIKVTHGVERPKAEALDNLMEIDLGDWEIGVLANTEVLERAVLRMAARCWYRCSLYSNLKKVRLKQAELEAKVSNVLDRRRRREEKELYAALEQQRQLEAARAPYRADLQKLNDIGTVAGQEAREKLLAANSSKLLLDIPQRFPKEFANGRWPKYLSVRVAGDWFFEIDRRVWQAYIYEQAIADVPKGHQVSVKPLTDRVVRHFGVVDWAKRLSDLKLETLFAPSNLKTPVAERNIWFFSDEENALIRTPSSVVRSYLDALVAFGLLKRARPHTYQVETE</sequence>
<reference evidence="2" key="1">
    <citation type="journal article" date="2011" name="Appl. Environ. Microbiol.">
        <title>Genomic potential of Marinobacter aquaeolei, a biogeochemical 'opportunitroph'.</title>
        <authorList>
            <person name="Singer E."/>
            <person name="Webb E.A."/>
            <person name="Nelson W.C."/>
            <person name="Heidelberg J.F."/>
            <person name="Ivanova N."/>
            <person name="Pati A."/>
            <person name="Edwards K.J."/>
        </authorList>
    </citation>
    <scope>NUCLEOTIDE SEQUENCE [LARGE SCALE GENOMIC DNA]</scope>
    <source>
        <strain evidence="2">ATCC 700491 / DSM 11845 / VT8</strain>
    </source>
</reference>
<evidence type="ECO:0000313" key="2">
    <source>
        <dbReference type="Proteomes" id="UP000000998"/>
    </source>
</evidence>
<evidence type="ECO:0008006" key="3">
    <source>
        <dbReference type="Google" id="ProtNLM"/>
    </source>
</evidence>
<protein>
    <recommendedName>
        <fullName evidence="3">Competence protein CoiA</fullName>
    </recommendedName>
</protein>
<dbReference type="KEGG" id="maq:Maqu_1300"/>
<dbReference type="STRING" id="351348.Maqu_1300"/>
<name>A1U070_MARN8</name>
<dbReference type="eggNOG" id="COG4469">
    <property type="taxonomic scope" value="Bacteria"/>
</dbReference>
<proteinExistence type="predicted"/>